<dbReference type="Gene3D" id="3.40.720.10">
    <property type="entry name" value="Alkaline Phosphatase, subunit A"/>
    <property type="match status" value="2"/>
</dbReference>
<reference evidence="8 9" key="1">
    <citation type="submission" date="2019-02" db="EMBL/GenBank/DDBJ databases">
        <title>Deep-cultivation of Planctomycetes and their phenomic and genomic characterization uncovers novel biology.</title>
        <authorList>
            <person name="Wiegand S."/>
            <person name="Jogler M."/>
            <person name="Boedeker C."/>
            <person name="Pinto D."/>
            <person name="Vollmers J."/>
            <person name="Rivas-Marin E."/>
            <person name="Kohn T."/>
            <person name="Peeters S.H."/>
            <person name="Heuer A."/>
            <person name="Rast P."/>
            <person name="Oberbeckmann S."/>
            <person name="Bunk B."/>
            <person name="Jeske O."/>
            <person name="Meyerdierks A."/>
            <person name="Storesund J.E."/>
            <person name="Kallscheuer N."/>
            <person name="Luecker S."/>
            <person name="Lage O.M."/>
            <person name="Pohl T."/>
            <person name="Merkel B.J."/>
            <person name="Hornburger P."/>
            <person name="Mueller R.-W."/>
            <person name="Bruemmer F."/>
            <person name="Labrenz M."/>
            <person name="Spormann A.M."/>
            <person name="Op den Camp H."/>
            <person name="Overmann J."/>
            <person name="Amann R."/>
            <person name="Jetten M.S.M."/>
            <person name="Mascher T."/>
            <person name="Medema M.H."/>
            <person name="Devos D.P."/>
            <person name="Kaster A.-K."/>
            <person name="Ovreas L."/>
            <person name="Rohde M."/>
            <person name="Galperin M.Y."/>
            <person name="Jogler C."/>
        </authorList>
    </citation>
    <scope>NUCLEOTIDE SEQUENCE [LARGE SCALE GENOMIC DNA]</scope>
    <source>
        <strain evidence="8 9">Mal4</strain>
    </source>
</reference>
<feature type="domain" description="Sulfatase N-terminal" evidence="7">
    <location>
        <begin position="35"/>
        <end position="362"/>
    </location>
</feature>
<keyword evidence="9" id="KW-1185">Reference proteome</keyword>
<sequence>MSRKRLPATLVVVLTGVVLLSRTGALAAQRPDRSPNIVLIISDDQTWTDFGFMGHPHVRTPALDALAARSARFVNGYVPSSVCRPSLVTLLTGLYPHQHGVHFNHPPPGFAKLTRSPEITKARYDALRDRACEFIRTTPTLPRALAEHGYACLQTGKYWEGHWRNAAFTHGMTTAEPSPEPAWGNKQLASGDIVAHGNGDAGLAIGRATMQPIEDFIDTHGDRPFFIWYAPFLPHLPHDAPERFRRPYEADPDVPAHRVPYYASCSQFDETVGQLVEMIEQRGLADDTLFLFVVDNGFEPDADRPMPDGTWNYTKRSKRSPFEPGLKTPILIRWDGHVQSATHASPCSSVDVVPTLLHAVGIPEAIDDLPGQSLLPAASGDEELASRPVFGGIYPGDATALGHPERDIAYRWVREGNFKLIVPHTRGSKLPWGRYLEGPALFNVADDPRESVNLIDAPAHAMTRDRLRRLLDEWWLPDQGANRTTNGSE</sequence>
<evidence type="ECO:0000256" key="2">
    <source>
        <dbReference type="ARBA" id="ARBA00008779"/>
    </source>
</evidence>
<gene>
    <name evidence="8" type="primary">betC_9</name>
    <name evidence="8" type="ORF">Mal4_22620</name>
</gene>
<dbReference type="GO" id="GO:0046872">
    <property type="term" value="F:metal ion binding"/>
    <property type="evidence" value="ECO:0007669"/>
    <property type="project" value="UniProtKB-KW"/>
</dbReference>
<dbReference type="EMBL" id="CP036275">
    <property type="protein sequence ID" value="QDU37943.1"/>
    <property type="molecule type" value="Genomic_DNA"/>
</dbReference>
<keyword evidence="4" id="KW-0732">Signal</keyword>
<proteinExistence type="inferred from homology"/>
<dbReference type="PANTHER" id="PTHR42693">
    <property type="entry name" value="ARYLSULFATASE FAMILY MEMBER"/>
    <property type="match status" value="1"/>
</dbReference>
<protein>
    <submittedName>
        <fullName evidence="8">Choline-sulfatase</fullName>
        <ecNumber evidence="8">3.1.6.6</ecNumber>
    </submittedName>
</protein>
<organism evidence="8 9">
    <name type="scientific">Maioricimonas rarisocia</name>
    <dbReference type="NCBI Taxonomy" id="2528026"/>
    <lineage>
        <taxon>Bacteria</taxon>
        <taxon>Pseudomonadati</taxon>
        <taxon>Planctomycetota</taxon>
        <taxon>Planctomycetia</taxon>
        <taxon>Planctomycetales</taxon>
        <taxon>Planctomycetaceae</taxon>
        <taxon>Maioricimonas</taxon>
    </lineage>
</organism>
<keyword evidence="5 8" id="KW-0378">Hydrolase</keyword>
<dbReference type="InterPro" id="IPR017850">
    <property type="entry name" value="Alkaline_phosphatase_core_sf"/>
</dbReference>
<dbReference type="AlphaFoldDB" id="A0A517Z638"/>
<dbReference type="InterPro" id="IPR000917">
    <property type="entry name" value="Sulfatase_N"/>
</dbReference>
<evidence type="ECO:0000256" key="5">
    <source>
        <dbReference type="ARBA" id="ARBA00022801"/>
    </source>
</evidence>
<evidence type="ECO:0000313" key="8">
    <source>
        <dbReference type="EMBL" id="QDU37943.1"/>
    </source>
</evidence>
<dbReference type="EC" id="3.1.6.6" evidence="8"/>
<dbReference type="OrthoDB" id="246867at2"/>
<evidence type="ECO:0000313" key="9">
    <source>
        <dbReference type="Proteomes" id="UP000320496"/>
    </source>
</evidence>
<accession>A0A517Z638</accession>
<dbReference type="Proteomes" id="UP000320496">
    <property type="component" value="Chromosome"/>
</dbReference>
<evidence type="ECO:0000256" key="6">
    <source>
        <dbReference type="ARBA" id="ARBA00022837"/>
    </source>
</evidence>
<evidence type="ECO:0000256" key="4">
    <source>
        <dbReference type="ARBA" id="ARBA00022729"/>
    </source>
</evidence>
<dbReference type="PANTHER" id="PTHR42693:SF42">
    <property type="entry name" value="ARYLSULFATASE G"/>
    <property type="match status" value="1"/>
</dbReference>
<comment type="cofactor">
    <cofactor evidence="1">
        <name>Ca(2+)</name>
        <dbReference type="ChEBI" id="CHEBI:29108"/>
    </cofactor>
</comment>
<dbReference type="RefSeq" id="WP_145369265.1">
    <property type="nucleotide sequence ID" value="NZ_CP036275.1"/>
</dbReference>
<evidence type="ECO:0000256" key="1">
    <source>
        <dbReference type="ARBA" id="ARBA00001913"/>
    </source>
</evidence>
<keyword evidence="6" id="KW-0106">Calcium</keyword>
<dbReference type="GO" id="GO:0004065">
    <property type="term" value="F:arylsulfatase activity"/>
    <property type="evidence" value="ECO:0007669"/>
    <property type="project" value="TreeGrafter"/>
</dbReference>
<keyword evidence="3" id="KW-0479">Metal-binding</keyword>
<dbReference type="InterPro" id="IPR050738">
    <property type="entry name" value="Sulfatase"/>
</dbReference>
<dbReference type="SUPFAM" id="SSF53649">
    <property type="entry name" value="Alkaline phosphatase-like"/>
    <property type="match status" value="1"/>
</dbReference>
<name>A0A517Z638_9PLAN</name>
<comment type="similarity">
    <text evidence="2">Belongs to the sulfatase family.</text>
</comment>
<dbReference type="Pfam" id="PF00884">
    <property type="entry name" value="Sulfatase"/>
    <property type="match status" value="1"/>
</dbReference>
<dbReference type="KEGG" id="mri:Mal4_22620"/>
<evidence type="ECO:0000256" key="3">
    <source>
        <dbReference type="ARBA" id="ARBA00022723"/>
    </source>
</evidence>
<dbReference type="GO" id="GO:0047753">
    <property type="term" value="F:choline-sulfatase activity"/>
    <property type="evidence" value="ECO:0007669"/>
    <property type="project" value="UniProtKB-EC"/>
</dbReference>
<evidence type="ECO:0000259" key="7">
    <source>
        <dbReference type="Pfam" id="PF00884"/>
    </source>
</evidence>